<organism evidence="14 15">
    <name type="scientific">Ceratopteris richardii</name>
    <name type="common">Triangle waterfern</name>
    <dbReference type="NCBI Taxonomy" id="49495"/>
    <lineage>
        <taxon>Eukaryota</taxon>
        <taxon>Viridiplantae</taxon>
        <taxon>Streptophyta</taxon>
        <taxon>Embryophyta</taxon>
        <taxon>Tracheophyta</taxon>
        <taxon>Polypodiopsida</taxon>
        <taxon>Polypodiidae</taxon>
        <taxon>Polypodiales</taxon>
        <taxon>Pteridineae</taxon>
        <taxon>Pteridaceae</taxon>
        <taxon>Parkerioideae</taxon>
        <taxon>Ceratopteris</taxon>
    </lineage>
</organism>
<evidence type="ECO:0000256" key="7">
    <source>
        <dbReference type="ARBA" id="ARBA00023136"/>
    </source>
</evidence>
<comment type="subcellular location">
    <subcellularLocation>
        <location evidence="1">Membrane</location>
        <topology evidence="1">Multi-pass membrane protein</topology>
    </subcellularLocation>
</comment>
<dbReference type="Pfam" id="PF01699">
    <property type="entry name" value="Na_Ca_ex"/>
    <property type="match status" value="2"/>
</dbReference>
<feature type="domain" description="Sodium/calcium exchanger membrane region" evidence="13">
    <location>
        <begin position="483"/>
        <end position="632"/>
    </location>
</feature>
<keyword evidence="4 11" id="KW-0812">Transmembrane</keyword>
<keyword evidence="5 11" id="KW-1133">Transmembrane helix</keyword>
<evidence type="ECO:0000256" key="6">
    <source>
        <dbReference type="ARBA" id="ARBA00023053"/>
    </source>
</evidence>
<keyword evidence="15" id="KW-1185">Reference proteome</keyword>
<keyword evidence="12" id="KW-0732">Signal</keyword>
<evidence type="ECO:0000256" key="11">
    <source>
        <dbReference type="SAM" id="Phobius"/>
    </source>
</evidence>
<dbReference type="PANTHER" id="PTHR12266:SF36">
    <property type="entry name" value="OS10G0436900 PROTEIN"/>
    <property type="match status" value="1"/>
</dbReference>
<evidence type="ECO:0000256" key="8">
    <source>
        <dbReference type="ARBA" id="ARBA00023201"/>
    </source>
</evidence>
<feature type="transmembrane region" description="Helical" evidence="11">
    <location>
        <begin position="158"/>
        <end position="175"/>
    </location>
</feature>
<keyword evidence="6" id="KW-0915">Sodium</keyword>
<comment type="similarity">
    <text evidence="9">Belongs to the Ca(2+):cation antiporter (CaCA) (TC 2.A.19) family. Cation/calcium exchanger (CCX) subfamily.</text>
</comment>
<feature type="transmembrane region" description="Helical" evidence="11">
    <location>
        <begin position="196"/>
        <end position="216"/>
    </location>
</feature>
<dbReference type="GO" id="GO:0015297">
    <property type="term" value="F:antiporter activity"/>
    <property type="evidence" value="ECO:0007669"/>
    <property type="project" value="UniProtKB-KW"/>
</dbReference>
<keyword evidence="7 11" id="KW-0472">Membrane</keyword>
<dbReference type="GO" id="GO:0006814">
    <property type="term" value="P:sodium ion transport"/>
    <property type="evidence" value="ECO:0007669"/>
    <property type="project" value="UniProtKB-KW"/>
</dbReference>
<proteinExistence type="inferred from homology"/>
<dbReference type="GO" id="GO:0008324">
    <property type="term" value="F:monoatomic cation transmembrane transporter activity"/>
    <property type="evidence" value="ECO:0007669"/>
    <property type="project" value="TreeGrafter"/>
</dbReference>
<evidence type="ECO:0000256" key="9">
    <source>
        <dbReference type="ARBA" id="ARBA00038187"/>
    </source>
</evidence>
<feature type="transmembrane region" description="Helical" evidence="11">
    <location>
        <begin position="228"/>
        <end position="255"/>
    </location>
</feature>
<evidence type="ECO:0000256" key="4">
    <source>
        <dbReference type="ARBA" id="ARBA00022692"/>
    </source>
</evidence>
<dbReference type="OMA" id="FIRIAMA"/>
<feature type="region of interest" description="Disordered" evidence="10">
    <location>
        <begin position="37"/>
        <end position="61"/>
    </location>
</feature>
<feature type="transmembrane region" description="Helical" evidence="11">
    <location>
        <begin position="296"/>
        <end position="316"/>
    </location>
</feature>
<evidence type="ECO:0000256" key="1">
    <source>
        <dbReference type="ARBA" id="ARBA00004141"/>
    </source>
</evidence>
<evidence type="ECO:0000256" key="10">
    <source>
        <dbReference type="SAM" id="MobiDB-lite"/>
    </source>
</evidence>
<sequence>MVQRTHHETGGKTMTSLLLLSVSLLVASSHLVTCSPRLEGQRTRPSNTLSQEKRKEAQRRNPGFVPLVRPAFFSTHSPNPWSRTRRIWLQEGNVITHANTAIHLSWNESFGRLRGENTSSDADVSYHVFSCPENVTFWQSITYLRHECKGSTNGRNQVAQTFLTAAWLVVLFYLLGSTASDYFSCTLEKLSESLKLSPAVAGVTFLAIGNGAPDVFSSVAAFMSSDKAGGIGFSCVLGGALFITTIVSGAVALVTDKGEHIGSCSRINLACFTRDALFLIGSSVALVFILLDGKVYLWEAASFFSIYLLYAICVWASEVLEKRAEKLLSINDPLISKVEMESALPMTSHVHQHLYHLHSQEFEAELEFLVEDDKHHPVLTRFERLAFLLYRHGIERPLALPRQLTIPIIEEERWSRPFAVASCTLAPIFVAGIWILQSDASGKMTYVTLVLSVLFGTCLGVLAFLNTENTKPPSEYLWLWLGGGFFMSIVWFYIVADQVVASLESLGVIFGINPAILGLTVLAWGNCIGDLVADLALAVSGRDGVQIAISGCYAGPLFNILVGLGLSLVIACWRSRPDPLVITDEDGTLYFIIAFLISGLLWALIVLPMNKMRLSRGFGAGLLLLYCSFLAVGTCYTMGWISH</sequence>
<evidence type="ECO:0000256" key="5">
    <source>
        <dbReference type="ARBA" id="ARBA00022989"/>
    </source>
</evidence>
<feature type="transmembrane region" description="Helical" evidence="11">
    <location>
        <begin position="551"/>
        <end position="576"/>
    </location>
</feature>
<evidence type="ECO:0000256" key="2">
    <source>
        <dbReference type="ARBA" id="ARBA00022448"/>
    </source>
</evidence>
<dbReference type="Proteomes" id="UP000825935">
    <property type="component" value="Chromosome 28"/>
</dbReference>
<dbReference type="GO" id="GO:0016020">
    <property type="term" value="C:membrane"/>
    <property type="evidence" value="ECO:0007669"/>
    <property type="project" value="UniProtKB-SubCell"/>
</dbReference>
<feature type="transmembrane region" description="Helical" evidence="11">
    <location>
        <begin position="477"/>
        <end position="496"/>
    </location>
</feature>
<accession>A0A8T2RD89</accession>
<keyword evidence="8" id="KW-0406">Ion transport</keyword>
<dbReference type="Gene3D" id="1.20.1420.30">
    <property type="entry name" value="NCX, central ion-binding region"/>
    <property type="match status" value="2"/>
</dbReference>
<feature type="transmembrane region" description="Helical" evidence="11">
    <location>
        <begin position="619"/>
        <end position="641"/>
    </location>
</feature>
<feature type="transmembrane region" description="Helical" evidence="11">
    <location>
        <begin position="588"/>
        <end position="607"/>
    </location>
</feature>
<protein>
    <recommendedName>
        <fullName evidence="13">Sodium/calcium exchanger membrane region domain-containing protein</fullName>
    </recommendedName>
</protein>
<dbReference type="InterPro" id="IPR051359">
    <property type="entry name" value="CaCA_antiporter"/>
</dbReference>
<feature type="domain" description="Sodium/calcium exchanger membrane region" evidence="13">
    <location>
        <begin position="165"/>
        <end position="315"/>
    </location>
</feature>
<keyword evidence="3" id="KW-0050">Antiport</keyword>
<evidence type="ECO:0000259" key="13">
    <source>
        <dbReference type="Pfam" id="PF01699"/>
    </source>
</evidence>
<evidence type="ECO:0000313" key="14">
    <source>
        <dbReference type="EMBL" id="KAH7293483.1"/>
    </source>
</evidence>
<keyword evidence="8" id="KW-0739">Sodium transport</keyword>
<evidence type="ECO:0000256" key="12">
    <source>
        <dbReference type="SAM" id="SignalP"/>
    </source>
</evidence>
<name>A0A8T2RD89_CERRI</name>
<dbReference type="PANTHER" id="PTHR12266">
    <property type="entry name" value="NA+/CA2+ K+ INDEPENDENT EXCHANGER"/>
    <property type="match status" value="1"/>
</dbReference>
<feature type="chain" id="PRO_5035782201" description="Sodium/calcium exchanger membrane region domain-containing protein" evidence="12">
    <location>
        <begin position="30"/>
        <end position="643"/>
    </location>
</feature>
<dbReference type="InterPro" id="IPR004837">
    <property type="entry name" value="NaCa_Exmemb"/>
</dbReference>
<feature type="transmembrane region" description="Helical" evidence="11">
    <location>
        <begin position="418"/>
        <end position="437"/>
    </location>
</feature>
<dbReference type="EMBL" id="CM035433">
    <property type="protein sequence ID" value="KAH7293483.1"/>
    <property type="molecule type" value="Genomic_DNA"/>
</dbReference>
<dbReference type="InterPro" id="IPR044880">
    <property type="entry name" value="NCX_ion-bd_dom_sf"/>
</dbReference>
<dbReference type="AlphaFoldDB" id="A0A8T2RD89"/>
<gene>
    <name evidence="14" type="ORF">KP509_28G027800</name>
</gene>
<feature type="transmembrane region" description="Helical" evidence="11">
    <location>
        <begin position="443"/>
        <end position="465"/>
    </location>
</feature>
<comment type="caution">
    <text evidence="14">The sequence shown here is derived from an EMBL/GenBank/DDBJ whole genome shotgun (WGS) entry which is preliminary data.</text>
</comment>
<evidence type="ECO:0000256" key="3">
    <source>
        <dbReference type="ARBA" id="ARBA00022449"/>
    </source>
</evidence>
<dbReference type="OrthoDB" id="407410at2759"/>
<reference evidence="14" key="1">
    <citation type="submission" date="2021-08" db="EMBL/GenBank/DDBJ databases">
        <title>WGS assembly of Ceratopteris richardii.</title>
        <authorList>
            <person name="Marchant D.B."/>
            <person name="Chen G."/>
            <person name="Jenkins J."/>
            <person name="Shu S."/>
            <person name="Leebens-Mack J."/>
            <person name="Grimwood J."/>
            <person name="Schmutz J."/>
            <person name="Soltis P."/>
            <person name="Soltis D."/>
            <person name="Chen Z.-H."/>
        </authorList>
    </citation>
    <scope>NUCLEOTIDE SEQUENCE</scope>
    <source>
        <strain evidence="14">Whitten #5841</strain>
        <tissue evidence="14">Leaf</tissue>
    </source>
</reference>
<feature type="signal peptide" evidence="12">
    <location>
        <begin position="1"/>
        <end position="29"/>
    </location>
</feature>
<keyword evidence="2" id="KW-0813">Transport</keyword>
<feature type="transmembrane region" description="Helical" evidence="11">
    <location>
        <begin position="516"/>
        <end position="539"/>
    </location>
</feature>
<evidence type="ECO:0000313" key="15">
    <source>
        <dbReference type="Proteomes" id="UP000825935"/>
    </source>
</evidence>